<dbReference type="Proteomes" id="UP001362999">
    <property type="component" value="Unassembled WGS sequence"/>
</dbReference>
<keyword evidence="2" id="KW-1185">Reference proteome</keyword>
<gene>
    <name evidence="1" type="ORF">R3P38DRAFT_3184037</name>
</gene>
<sequence length="414" mass="46400">MLRVGITSVRSTHWSSLRMHLPQLISTFSSPLMDDNDNSRPPTGSLEMLFIDNTRTMRFLLYSKDSARRASPGEASHPPISYRHFWPRVRLADTGATCVPLTRGIDLGDKQCVWSRGLRVHALILFSTLTLLTPACQAMRFKASLHPHMKALSVSLKIQLDEKPQQSQDTPLLHAPRPPICYRHFKKARAETKTLLGLPQCDCGDAEYEEDLVEVSRTGLPLRSCFHTLSSHIVPDAASLHPWATHPLHACGHGLRHRRIDTLGACARTSQQCICDHAALALRLTRRSVERAGYIRFQASAMRKNRSPRPAPWHDRYAPHPTPSFPAVNVHKLLDLTRVALAMDAMSSRRWICMGTDSAAELLSDTAVQCTCFDGFVSVPYNYLHLSASSPSSHLQPRTLSLGWNLVVYFVDIH</sequence>
<protein>
    <submittedName>
        <fullName evidence="1">Uncharacterized protein</fullName>
    </submittedName>
</protein>
<comment type="caution">
    <text evidence="1">The sequence shown here is derived from an EMBL/GenBank/DDBJ whole genome shotgun (WGS) entry which is preliminary data.</text>
</comment>
<dbReference type="AlphaFoldDB" id="A0AAW0C9D1"/>
<proteinExistence type="predicted"/>
<dbReference type="EMBL" id="JAWWNJ010000019">
    <property type="protein sequence ID" value="KAK7036251.1"/>
    <property type="molecule type" value="Genomic_DNA"/>
</dbReference>
<organism evidence="1 2">
    <name type="scientific">Favolaschia claudopus</name>
    <dbReference type="NCBI Taxonomy" id="2862362"/>
    <lineage>
        <taxon>Eukaryota</taxon>
        <taxon>Fungi</taxon>
        <taxon>Dikarya</taxon>
        <taxon>Basidiomycota</taxon>
        <taxon>Agaricomycotina</taxon>
        <taxon>Agaricomycetes</taxon>
        <taxon>Agaricomycetidae</taxon>
        <taxon>Agaricales</taxon>
        <taxon>Marasmiineae</taxon>
        <taxon>Mycenaceae</taxon>
        <taxon>Favolaschia</taxon>
    </lineage>
</organism>
<evidence type="ECO:0000313" key="2">
    <source>
        <dbReference type="Proteomes" id="UP001362999"/>
    </source>
</evidence>
<accession>A0AAW0C9D1</accession>
<evidence type="ECO:0000313" key="1">
    <source>
        <dbReference type="EMBL" id="KAK7036251.1"/>
    </source>
</evidence>
<reference evidence="1 2" key="1">
    <citation type="journal article" date="2024" name="J Genomics">
        <title>Draft genome sequencing and assembly of Favolaschia claudopus CIRM-BRFM 2984 isolated from oak limbs.</title>
        <authorList>
            <person name="Navarro D."/>
            <person name="Drula E."/>
            <person name="Chaduli D."/>
            <person name="Cazenave R."/>
            <person name="Ahrendt S."/>
            <person name="Wang J."/>
            <person name="Lipzen A."/>
            <person name="Daum C."/>
            <person name="Barry K."/>
            <person name="Grigoriev I.V."/>
            <person name="Favel A."/>
            <person name="Rosso M.N."/>
            <person name="Martin F."/>
        </authorList>
    </citation>
    <scope>NUCLEOTIDE SEQUENCE [LARGE SCALE GENOMIC DNA]</scope>
    <source>
        <strain evidence="1 2">CIRM-BRFM 2984</strain>
    </source>
</reference>
<name>A0AAW0C9D1_9AGAR</name>